<accession>A0A835E8Z8</accession>
<sequence length="50" mass="5755">MIQRPAVLPEALGKSKERAFISEWACYLYAFSRYSLHTWLYSSVTLSSPV</sequence>
<comment type="caution">
    <text evidence="1">The sequence shown here is derived from an EMBL/GenBank/DDBJ whole genome shotgun (WGS) entry which is preliminary data.</text>
</comment>
<dbReference type="Proteomes" id="UP000636709">
    <property type="component" value="Unassembled WGS sequence"/>
</dbReference>
<protein>
    <submittedName>
        <fullName evidence="1">Uncharacterized protein</fullName>
    </submittedName>
</protein>
<gene>
    <name evidence="1" type="ORF">HU200_053083</name>
</gene>
<evidence type="ECO:0000313" key="1">
    <source>
        <dbReference type="EMBL" id="KAF8667400.1"/>
    </source>
</evidence>
<organism evidence="1 2">
    <name type="scientific">Digitaria exilis</name>
    <dbReference type="NCBI Taxonomy" id="1010633"/>
    <lineage>
        <taxon>Eukaryota</taxon>
        <taxon>Viridiplantae</taxon>
        <taxon>Streptophyta</taxon>
        <taxon>Embryophyta</taxon>
        <taxon>Tracheophyta</taxon>
        <taxon>Spermatophyta</taxon>
        <taxon>Magnoliopsida</taxon>
        <taxon>Liliopsida</taxon>
        <taxon>Poales</taxon>
        <taxon>Poaceae</taxon>
        <taxon>PACMAD clade</taxon>
        <taxon>Panicoideae</taxon>
        <taxon>Panicodae</taxon>
        <taxon>Paniceae</taxon>
        <taxon>Anthephorinae</taxon>
        <taxon>Digitaria</taxon>
    </lineage>
</organism>
<dbReference type="AlphaFoldDB" id="A0A835E8Z8"/>
<dbReference type="EMBL" id="JACEFO010002300">
    <property type="protein sequence ID" value="KAF8667400.1"/>
    <property type="molecule type" value="Genomic_DNA"/>
</dbReference>
<evidence type="ECO:0000313" key="2">
    <source>
        <dbReference type="Proteomes" id="UP000636709"/>
    </source>
</evidence>
<reference evidence="1" key="1">
    <citation type="submission" date="2020-07" db="EMBL/GenBank/DDBJ databases">
        <title>Genome sequence and genetic diversity analysis of an under-domesticated orphan crop, white fonio (Digitaria exilis).</title>
        <authorList>
            <person name="Bennetzen J.L."/>
            <person name="Chen S."/>
            <person name="Ma X."/>
            <person name="Wang X."/>
            <person name="Yssel A.E.J."/>
            <person name="Chaluvadi S.R."/>
            <person name="Johnson M."/>
            <person name="Gangashetty P."/>
            <person name="Hamidou F."/>
            <person name="Sanogo M.D."/>
            <person name="Zwaenepoel A."/>
            <person name="Wallace J."/>
            <person name="Van De Peer Y."/>
            <person name="Van Deynze A."/>
        </authorList>
    </citation>
    <scope>NUCLEOTIDE SEQUENCE</scope>
    <source>
        <tissue evidence="1">Leaves</tissue>
    </source>
</reference>
<keyword evidence="2" id="KW-1185">Reference proteome</keyword>
<name>A0A835E8Z8_9POAL</name>
<proteinExistence type="predicted"/>